<gene>
    <name evidence="1" type="ORF">VTK73DRAFT_6093</name>
</gene>
<accession>A0ABR3WKL3</accession>
<dbReference type="Proteomes" id="UP001586593">
    <property type="component" value="Unassembled WGS sequence"/>
</dbReference>
<proteinExistence type="predicted"/>
<organism evidence="1 2">
    <name type="scientific">Phialemonium thermophilum</name>
    <dbReference type="NCBI Taxonomy" id="223376"/>
    <lineage>
        <taxon>Eukaryota</taxon>
        <taxon>Fungi</taxon>
        <taxon>Dikarya</taxon>
        <taxon>Ascomycota</taxon>
        <taxon>Pezizomycotina</taxon>
        <taxon>Sordariomycetes</taxon>
        <taxon>Sordariomycetidae</taxon>
        <taxon>Cephalothecales</taxon>
        <taxon>Cephalothecaceae</taxon>
        <taxon>Phialemonium</taxon>
    </lineage>
</organism>
<name>A0ABR3WKL3_9PEZI</name>
<reference evidence="1 2" key="1">
    <citation type="journal article" date="2024" name="Commun. Biol.">
        <title>Comparative genomic analysis of thermophilic fungi reveals convergent evolutionary adaptations and gene losses.</title>
        <authorList>
            <person name="Steindorff A.S."/>
            <person name="Aguilar-Pontes M.V."/>
            <person name="Robinson A.J."/>
            <person name="Andreopoulos B."/>
            <person name="LaButti K."/>
            <person name="Kuo A."/>
            <person name="Mondo S."/>
            <person name="Riley R."/>
            <person name="Otillar R."/>
            <person name="Haridas S."/>
            <person name="Lipzen A."/>
            <person name="Grimwood J."/>
            <person name="Schmutz J."/>
            <person name="Clum A."/>
            <person name="Reid I.D."/>
            <person name="Moisan M.C."/>
            <person name="Butler G."/>
            <person name="Nguyen T.T.M."/>
            <person name="Dewar K."/>
            <person name="Conant G."/>
            <person name="Drula E."/>
            <person name="Henrissat B."/>
            <person name="Hansel C."/>
            <person name="Singer S."/>
            <person name="Hutchinson M.I."/>
            <person name="de Vries R.P."/>
            <person name="Natvig D.O."/>
            <person name="Powell A.J."/>
            <person name="Tsang A."/>
            <person name="Grigoriev I.V."/>
        </authorList>
    </citation>
    <scope>NUCLEOTIDE SEQUENCE [LARGE SCALE GENOMIC DNA]</scope>
    <source>
        <strain evidence="1 2">ATCC 24622</strain>
    </source>
</reference>
<protein>
    <submittedName>
        <fullName evidence="1">Uncharacterized protein</fullName>
    </submittedName>
</protein>
<keyword evidence="2" id="KW-1185">Reference proteome</keyword>
<evidence type="ECO:0000313" key="1">
    <source>
        <dbReference type="EMBL" id="KAL1864182.1"/>
    </source>
</evidence>
<evidence type="ECO:0000313" key="2">
    <source>
        <dbReference type="Proteomes" id="UP001586593"/>
    </source>
</evidence>
<sequence length="320" mass="36033">MSSEPDIRKTGVAALLLFHRALEKQRFRRVMTVAEAAELASSTKCPLQLSFSHASPSSPRLVPLCFSLFSEEQFDRFLSGQPPEEHRYSTMPLPEYRHPAFTKACRFTMLYRGVSEKASDRSQHDDVLRAASRWRARPLQFDPRDYHYEAFCRPKRSFTGTLIIRGQYHIAGIIQTPLTASDGDNGWASLFPGELSAMLLLLDKQFADYPAKAFSTRPEGVVVVNFTPTHVRVLEGKIVPAKPHLSIALHINKRHCQGLLPDGDGDTLDYDWRGALRWCFFLNPNPFPELAAKYGSPARELPLLHRRGASSGKDSAVSEH</sequence>
<dbReference type="EMBL" id="JAZHXJ010000342">
    <property type="protein sequence ID" value="KAL1864182.1"/>
    <property type="molecule type" value="Genomic_DNA"/>
</dbReference>
<comment type="caution">
    <text evidence="1">The sequence shown here is derived from an EMBL/GenBank/DDBJ whole genome shotgun (WGS) entry which is preliminary data.</text>
</comment>